<dbReference type="InterPro" id="IPR050736">
    <property type="entry name" value="Sensor_HK_Regulatory"/>
</dbReference>
<keyword evidence="6" id="KW-0812">Transmembrane</keyword>
<dbReference type="InterPro" id="IPR036890">
    <property type="entry name" value="HATPase_C_sf"/>
</dbReference>
<dbReference type="GO" id="GO:0016301">
    <property type="term" value="F:kinase activity"/>
    <property type="evidence" value="ECO:0007669"/>
    <property type="project" value="UniProtKB-KW"/>
</dbReference>
<dbReference type="PANTHER" id="PTHR43711:SF26">
    <property type="entry name" value="SENSOR HISTIDINE KINASE RCSC"/>
    <property type="match status" value="1"/>
</dbReference>
<dbReference type="SUPFAM" id="SSF48452">
    <property type="entry name" value="TPR-like"/>
    <property type="match status" value="1"/>
</dbReference>
<evidence type="ECO:0000259" key="7">
    <source>
        <dbReference type="PROSITE" id="PS50109"/>
    </source>
</evidence>
<dbReference type="InterPro" id="IPR004358">
    <property type="entry name" value="Sig_transdc_His_kin-like_C"/>
</dbReference>
<evidence type="ECO:0000256" key="4">
    <source>
        <dbReference type="ARBA" id="ARBA00022777"/>
    </source>
</evidence>
<sequence length="628" mass="71341">MDSLYIQFRNQYRKFPDSALVLGNKMLTISSQIDYKIGIAKAKESIARASMFKKSDSLSFELANEAFEYSKQVGADTILLETINVLGFGNYRIKRIDKVYEYNSLGRKYAKAFKNWDKLYVFTANAASLMVDLDEFEKAIEFFEECIQLLNRNPDDYKYAEVFIEISEAYYKKGILDQSEKYLSAATTHLTRIENKALNIKKDILQASLLIAGEEFIGSRKLLQKTAKILEGSSNNIDRINLNLALANLEFNTDNFEEAKKYADDALIFSRKTNYFDGQQSSLRLLSEINNRIGQHELSNVLIKEFIELKDSINFSENENKLRIALIENDFQNEQELLSLKIEKSKDNQRSIIIISTLIILFLTSGIYLIKKNANALKILNKKIADRQLELEEKTIKLDAANKTKDRLFSIMGHDFKGPVGNIQTLFNQYIAEGISKEQFQEVLPSVKTKIDHILFALNNLLSWGSAEMDGAVLNKVSVNLFEKVTNAIAFLDYMATAKQIRVRCEIAKDIKVYADEYHVEIILRNLLSNAIKFSSSGSSVNINSEELDERVETCIQDSGHGIPRSIQNKVFQENGYISTLGTNKEKGTGLGLKICKDLVTQNNGEIWIESTSMAGTKIIFSLPKFKT</sequence>
<evidence type="ECO:0000256" key="3">
    <source>
        <dbReference type="ARBA" id="ARBA00022679"/>
    </source>
</evidence>
<feature type="domain" description="Histidine kinase" evidence="7">
    <location>
        <begin position="411"/>
        <end position="627"/>
    </location>
</feature>
<evidence type="ECO:0000313" key="8">
    <source>
        <dbReference type="EMBL" id="NKI32655.1"/>
    </source>
</evidence>
<dbReference type="Gene3D" id="1.25.40.10">
    <property type="entry name" value="Tetratricopeptide repeat domain"/>
    <property type="match status" value="1"/>
</dbReference>
<dbReference type="Gene3D" id="1.10.287.130">
    <property type="match status" value="1"/>
</dbReference>
<feature type="transmembrane region" description="Helical" evidence="6">
    <location>
        <begin position="351"/>
        <end position="370"/>
    </location>
</feature>
<accession>A0ABX1GUQ7</accession>
<dbReference type="RefSeq" id="WP_168552841.1">
    <property type="nucleotide sequence ID" value="NZ_JAAWWL010000002.1"/>
</dbReference>
<dbReference type="PANTHER" id="PTHR43711">
    <property type="entry name" value="TWO-COMPONENT HISTIDINE KINASE"/>
    <property type="match status" value="1"/>
</dbReference>
<dbReference type="SUPFAM" id="SSF47384">
    <property type="entry name" value="Homodimeric domain of signal transducing histidine kinase"/>
    <property type="match status" value="1"/>
</dbReference>
<protein>
    <recommendedName>
        <fullName evidence="2">histidine kinase</fullName>
        <ecNumber evidence="2">2.7.13.3</ecNumber>
    </recommendedName>
</protein>
<evidence type="ECO:0000256" key="6">
    <source>
        <dbReference type="SAM" id="Phobius"/>
    </source>
</evidence>
<keyword evidence="6" id="KW-0472">Membrane</keyword>
<dbReference type="PROSITE" id="PS50109">
    <property type="entry name" value="HIS_KIN"/>
    <property type="match status" value="1"/>
</dbReference>
<keyword evidence="3" id="KW-0808">Transferase</keyword>
<dbReference type="EMBL" id="JAAWWL010000002">
    <property type="protein sequence ID" value="NKI32655.1"/>
    <property type="molecule type" value="Genomic_DNA"/>
</dbReference>
<keyword evidence="4 8" id="KW-0418">Kinase</keyword>
<dbReference type="SMART" id="SM00387">
    <property type="entry name" value="HATPase_c"/>
    <property type="match status" value="1"/>
</dbReference>
<evidence type="ECO:0000256" key="5">
    <source>
        <dbReference type="ARBA" id="ARBA00023012"/>
    </source>
</evidence>
<dbReference type="InterPro" id="IPR036097">
    <property type="entry name" value="HisK_dim/P_sf"/>
</dbReference>
<dbReference type="PRINTS" id="PR00344">
    <property type="entry name" value="BCTRLSENSOR"/>
</dbReference>
<keyword evidence="9" id="KW-1185">Reference proteome</keyword>
<dbReference type="Gene3D" id="3.30.565.10">
    <property type="entry name" value="Histidine kinase-like ATPase, C-terminal domain"/>
    <property type="match status" value="1"/>
</dbReference>
<dbReference type="InterPro" id="IPR003594">
    <property type="entry name" value="HATPase_dom"/>
</dbReference>
<name>A0ABX1GUQ7_9FLAO</name>
<comment type="catalytic activity">
    <reaction evidence="1">
        <text>ATP + protein L-histidine = ADP + protein N-phospho-L-histidine.</text>
        <dbReference type="EC" id="2.7.13.3"/>
    </reaction>
</comment>
<proteinExistence type="predicted"/>
<comment type="caution">
    <text evidence="8">The sequence shown here is derived from an EMBL/GenBank/DDBJ whole genome shotgun (WGS) entry which is preliminary data.</text>
</comment>
<gene>
    <name evidence="8" type="ORF">HCU67_11930</name>
</gene>
<dbReference type="InterPro" id="IPR005467">
    <property type="entry name" value="His_kinase_dom"/>
</dbReference>
<evidence type="ECO:0000256" key="1">
    <source>
        <dbReference type="ARBA" id="ARBA00000085"/>
    </source>
</evidence>
<organism evidence="8 9">
    <name type="scientific">Croceivirga thetidis</name>
    <dbReference type="NCBI Taxonomy" id="2721623"/>
    <lineage>
        <taxon>Bacteria</taxon>
        <taxon>Pseudomonadati</taxon>
        <taxon>Bacteroidota</taxon>
        <taxon>Flavobacteriia</taxon>
        <taxon>Flavobacteriales</taxon>
        <taxon>Flavobacteriaceae</taxon>
        <taxon>Croceivirga</taxon>
    </lineage>
</organism>
<keyword evidence="5" id="KW-0902">Two-component regulatory system</keyword>
<dbReference type="Proteomes" id="UP000718451">
    <property type="component" value="Unassembled WGS sequence"/>
</dbReference>
<dbReference type="InterPro" id="IPR011990">
    <property type="entry name" value="TPR-like_helical_dom_sf"/>
</dbReference>
<evidence type="ECO:0000313" key="9">
    <source>
        <dbReference type="Proteomes" id="UP000718451"/>
    </source>
</evidence>
<reference evidence="8 9" key="1">
    <citation type="submission" date="2020-04" db="EMBL/GenBank/DDBJ databases">
        <authorList>
            <person name="Yoon J."/>
        </authorList>
    </citation>
    <scope>NUCLEOTIDE SEQUENCE [LARGE SCALE GENOMIC DNA]</scope>
    <source>
        <strain evidence="8 9">DJ-13</strain>
    </source>
</reference>
<evidence type="ECO:0000256" key="2">
    <source>
        <dbReference type="ARBA" id="ARBA00012438"/>
    </source>
</evidence>
<dbReference type="SUPFAM" id="SSF55874">
    <property type="entry name" value="ATPase domain of HSP90 chaperone/DNA topoisomerase II/histidine kinase"/>
    <property type="match status" value="1"/>
</dbReference>
<keyword evidence="6" id="KW-1133">Transmembrane helix</keyword>
<dbReference type="EC" id="2.7.13.3" evidence="2"/>
<dbReference type="Pfam" id="PF02518">
    <property type="entry name" value="HATPase_c"/>
    <property type="match status" value="1"/>
</dbReference>
<dbReference type="CDD" id="cd00075">
    <property type="entry name" value="HATPase"/>
    <property type="match status" value="1"/>
</dbReference>